<protein>
    <recommendedName>
        <fullName evidence="1">Stress-response A/B barrel domain-containing protein</fullName>
    </recommendedName>
</protein>
<reference evidence="2 3" key="1">
    <citation type="submission" date="2016-12" db="EMBL/GenBank/DDBJ databases">
        <title>Complete genome sequence of Microbacterium aurum KACC 15219.</title>
        <authorList>
            <person name="Jung Y."/>
            <person name="Shin J.-H."/>
            <person name="Lee Y.-J."/>
            <person name="Yi H."/>
            <person name="Bahn Y.-S."/>
            <person name="Kim J.F."/>
            <person name="Lee D.-W."/>
        </authorList>
    </citation>
    <scope>NUCLEOTIDE SEQUENCE [LARGE SCALE GENOMIC DNA]</scope>
    <source>
        <strain evidence="2 3">KACC 15219</strain>
    </source>
</reference>
<evidence type="ECO:0000313" key="2">
    <source>
        <dbReference type="EMBL" id="APZ33080.1"/>
    </source>
</evidence>
<keyword evidence="3" id="KW-1185">Reference proteome</keyword>
<dbReference type="AlphaFoldDB" id="A0A1P8U4P9"/>
<dbReference type="EMBL" id="CP018762">
    <property type="protein sequence ID" value="APZ33080.1"/>
    <property type="molecule type" value="Genomic_DNA"/>
</dbReference>
<name>A0A1P8U4P9_9MICO</name>
<proteinExistence type="predicted"/>
<dbReference type="SUPFAM" id="SSF54909">
    <property type="entry name" value="Dimeric alpha+beta barrel"/>
    <property type="match status" value="1"/>
</dbReference>
<sequence length="97" mass="10801">MRIIHTVVFRLRHDEGSPAETAFLSDATRTLSAIPAVNDFAVRRQVSSKSDARFPFSMTFDDQASYDAYNTHPITCASSRRAGCRRSPRSRSTTSST</sequence>
<dbReference type="Pfam" id="PF07876">
    <property type="entry name" value="Dabb"/>
    <property type="match status" value="1"/>
</dbReference>
<dbReference type="InterPro" id="IPR011008">
    <property type="entry name" value="Dimeric_a/b-barrel"/>
</dbReference>
<dbReference type="Gene3D" id="3.30.70.100">
    <property type="match status" value="1"/>
</dbReference>
<dbReference type="KEGG" id="maur:BOH66_01270"/>
<evidence type="ECO:0000259" key="1">
    <source>
        <dbReference type="PROSITE" id="PS51502"/>
    </source>
</evidence>
<dbReference type="PROSITE" id="PS51502">
    <property type="entry name" value="S_R_A_B_BARREL"/>
    <property type="match status" value="1"/>
</dbReference>
<dbReference type="InterPro" id="IPR013097">
    <property type="entry name" value="Dabb"/>
</dbReference>
<gene>
    <name evidence="2" type="ORF">BOH66_01270</name>
</gene>
<feature type="domain" description="Stress-response A/B barrel" evidence="1">
    <location>
        <begin position="3"/>
        <end position="97"/>
    </location>
</feature>
<dbReference type="STRING" id="36805.BOH66_01270"/>
<accession>A0A1P8U4P9</accession>
<evidence type="ECO:0000313" key="3">
    <source>
        <dbReference type="Proteomes" id="UP000187185"/>
    </source>
</evidence>
<dbReference type="RefSeq" id="WP_076688569.1">
    <property type="nucleotide sequence ID" value="NZ_CP018762.1"/>
</dbReference>
<dbReference type="Proteomes" id="UP000187185">
    <property type="component" value="Chromosome"/>
</dbReference>
<organism evidence="2 3">
    <name type="scientific">Microbacterium aurum</name>
    <dbReference type="NCBI Taxonomy" id="36805"/>
    <lineage>
        <taxon>Bacteria</taxon>
        <taxon>Bacillati</taxon>
        <taxon>Actinomycetota</taxon>
        <taxon>Actinomycetes</taxon>
        <taxon>Micrococcales</taxon>
        <taxon>Microbacteriaceae</taxon>
        <taxon>Microbacterium</taxon>
    </lineage>
</organism>